<dbReference type="InterPro" id="IPR002288">
    <property type="entry name" value="DNA_gyrase_B_C"/>
</dbReference>
<dbReference type="NCBIfam" id="TIGR01059">
    <property type="entry name" value="gyrB"/>
    <property type="match status" value="1"/>
</dbReference>
<comment type="subunit">
    <text evidence="11">Heterotetramer, composed of two GyrA and two GyrB chains. In the heterotetramer, GyrA contains the active site tyrosine that forms a transient covalent intermediate with DNA, while GyrB binds cofactors and catalyzes ATP hydrolysis.</text>
</comment>
<dbReference type="EMBL" id="FQXJ01000003">
    <property type="protein sequence ID" value="SHH07076.1"/>
    <property type="molecule type" value="Genomic_DNA"/>
</dbReference>
<keyword evidence="9 11" id="KW-0413">Isomerase</keyword>
<sequence length="644" mass="71884">MQENKELQVQSTGDNYNAGQIEVLEGLEAVRKRPGMYIGTTGPRGLHHLVYEIVDNSIDEALAGYCDKIDVLIHADNSITVIDNGRGIPVDIHPKTGKPAVEVALTVLHAGGKFGGSESAYKVSGGLHGVGLSVVNALSKWLVVEVSKGGHVYHQEYAKGKPTTELANIGTTENNGTKISFIPDSEIFEETVYDFDILAHRLRELSFLNKSITINLTDERTNVKETFLHTGGIQDFVMYLNKSKDCLHPQPIYIETTKDNVQVEVCIQYNDSYAENLFSYANNINTQEGGTHEAGFKSALTRVVNDYARKSNMLKTADSNLSGDDIREGLTAVISVKVPDPQFEGQTKTKLGNSEIRGIVDSATGEGLNIFLEENPSIARKFIDKSVQAARARDAARKARELTRRKSALEGTSLPGKLADCSWKEPDLCEMYIVEGDSAGGSAKQGRDRRFQAILPLRGKILNVEKARLDKILGNTEIRAMITAMGTGISDDFDITKARYHKLIIMTDADVDGAHIRTLLLTFFYRYMRPLIENHYVYIAQPPLFKIKKGRDIQYAYSDVELANTLEKIGREKVELQRYKGLGEMNPDQLWETTMDPANRTILRVTMEDAMRTEEMFTVLMGDKVEPRRDFINRYAKDVRNLDT</sequence>
<dbReference type="InterPro" id="IPR000565">
    <property type="entry name" value="Topo_IIA_B"/>
</dbReference>
<dbReference type="CDD" id="cd16928">
    <property type="entry name" value="HATPase_GyrB-like"/>
    <property type="match status" value="1"/>
</dbReference>
<evidence type="ECO:0000256" key="3">
    <source>
        <dbReference type="ARBA" id="ARBA00022723"/>
    </source>
</evidence>
<organism evidence="13 14">
    <name type="scientific">Desulfosporosinus lacus DSM 15449</name>
    <dbReference type="NCBI Taxonomy" id="1121420"/>
    <lineage>
        <taxon>Bacteria</taxon>
        <taxon>Bacillati</taxon>
        <taxon>Bacillota</taxon>
        <taxon>Clostridia</taxon>
        <taxon>Eubacteriales</taxon>
        <taxon>Desulfitobacteriaceae</taxon>
        <taxon>Desulfosporosinus</taxon>
    </lineage>
</organism>
<dbReference type="FunFam" id="3.30.565.10:FF:000002">
    <property type="entry name" value="DNA gyrase subunit B"/>
    <property type="match status" value="1"/>
</dbReference>
<dbReference type="InterPro" id="IPR011557">
    <property type="entry name" value="GyrB"/>
</dbReference>
<keyword evidence="14" id="KW-1185">Reference proteome</keyword>
<dbReference type="NCBIfam" id="NF004189">
    <property type="entry name" value="PRK05644.1"/>
    <property type="match status" value="1"/>
</dbReference>
<dbReference type="OrthoDB" id="9802808at2"/>
<dbReference type="Pfam" id="PF00986">
    <property type="entry name" value="DNA_gyraseB_C"/>
    <property type="match status" value="1"/>
</dbReference>
<evidence type="ECO:0000313" key="14">
    <source>
        <dbReference type="Proteomes" id="UP000183954"/>
    </source>
</evidence>
<evidence type="ECO:0000256" key="5">
    <source>
        <dbReference type="ARBA" id="ARBA00022840"/>
    </source>
</evidence>
<dbReference type="PRINTS" id="PR00418">
    <property type="entry name" value="TPI2FAMILY"/>
</dbReference>
<dbReference type="GO" id="GO:0034335">
    <property type="term" value="F:DNA negative supercoiling activity"/>
    <property type="evidence" value="ECO:0007669"/>
    <property type="project" value="UniProtKB-ARBA"/>
</dbReference>
<dbReference type="EC" id="5.6.2.2" evidence="11"/>
<evidence type="ECO:0000259" key="12">
    <source>
        <dbReference type="PROSITE" id="PS50880"/>
    </source>
</evidence>
<dbReference type="RefSeq" id="WP_073026979.1">
    <property type="nucleotide sequence ID" value="NZ_FQXJ01000003.1"/>
</dbReference>
<comment type="miscellaneous">
    <text evidence="11">Few gyrases are as efficient as E.coli at forming negative supercoils. Not all organisms have 2 type II topoisomerases; in organisms with a single type II topoisomerase this enzyme also has to decatenate newly replicated chromosomes.</text>
</comment>
<dbReference type="InterPro" id="IPR013506">
    <property type="entry name" value="Topo_IIA_bsu_dom2"/>
</dbReference>
<dbReference type="InterPro" id="IPR013759">
    <property type="entry name" value="Topo_IIA_B_C"/>
</dbReference>
<dbReference type="PROSITE" id="PS50880">
    <property type="entry name" value="TOPRIM"/>
    <property type="match status" value="1"/>
</dbReference>
<accession>A0A1M5PZG8</accession>
<dbReference type="AlphaFoldDB" id="A0A1M5PZG8"/>
<evidence type="ECO:0000256" key="11">
    <source>
        <dbReference type="HAMAP-Rule" id="MF_01898"/>
    </source>
</evidence>
<comment type="similarity">
    <text evidence="2 11">Belongs to the type II topoisomerase GyrB family.</text>
</comment>
<dbReference type="GO" id="GO:0006261">
    <property type="term" value="P:DNA-templated DNA replication"/>
    <property type="evidence" value="ECO:0007669"/>
    <property type="project" value="UniProtKB-UniRule"/>
</dbReference>
<dbReference type="FunFam" id="3.40.50.670:FF:000002">
    <property type="entry name" value="DNA gyrase subunit B"/>
    <property type="match status" value="1"/>
</dbReference>
<comment type="subunit">
    <text evidence="10">Heterotetramer composed of ParC and ParE.</text>
</comment>
<name>A0A1M5PZG8_9FIRM</name>
<evidence type="ECO:0000256" key="1">
    <source>
        <dbReference type="ARBA" id="ARBA00000185"/>
    </source>
</evidence>
<dbReference type="Gene3D" id="3.30.230.10">
    <property type="match status" value="1"/>
</dbReference>
<keyword evidence="6 11" id="KW-0460">Magnesium</keyword>
<dbReference type="Proteomes" id="UP000183954">
    <property type="component" value="Unassembled WGS sequence"/>
</dbReference>
<dbReference type="InterPro" id="IPR034160">
    <property type="entry name" value="TOPRIM_GyrB"/>
</dbReference>
<dbReference type="Pfam" id="PF02518">
    <property type="entry name" value="HATPase_c"/>
    <property type="match status" value="1"/>
</dbReference>
<dbReference type="SMART" id="SM00387">
    <property type="entry name" value="HATPase_c"/>
    <property type="match status" value="1"/>
</dbReference>
<dbReference type="SUPFAM" id="SSF55874">
    <property type="entry name" value="ATPase domain of HSP90 chaperone/DNA topoisomerase II/histidine kinase"/>
    <property type="match status" value="1"/>
</dbReference>
<dbReference type="PROSITE" id="PS00177">
    <property type="entry name" value="TOPOISOMERASE_II"/>
    <property type="match status" value="1"/>
</dbReference>
<keyword evidence="8" id="KW-0238">DNA-binding</keyword>
<dbReference type="CDD" id="cd00822">
    <property type="entry name" value="TopoII_Trans_DNA_gyrase"/>
    <property type="match status" value="1"/>
</dbReference>
<keyword evidence="3 11" id="KW-0479">Metal-binding</keyword>
<dbReference type="SUPFAM" id="SSF54211">
    <property type="entry name" value="Ribosomal protein S5 domain 2-like"/>
    <property type="match status" value="1"/>
</dbReference>
<dbReference type="HAMAP" id="MF_01898">
    <property type="entry name" value="GyrB"/>
    <property type="match status" value="1"/>
</dbReference>
<evidence type="ECO:0000256" key="10">
    <source>
        <dbReference type="ARBA" id="ARBA00063644"/>
    </source>
</evidence>
<dbReference type="PANTHER" id="PTHR45866:SF1">
    <property type="entry name" value="DNA GYRASE SUBUNIT B, MITOCHONDRIAL"/>
    <property type="match status" value="1"/>
</dbReference>
<dbReference type="GO" id="GO:0005694">
    <property type="term" value="C:chromosome"/>
    <property type="evidence" value="ECO:0007669"/>
    <property type="project" value="InterPro"/>
</dbReference>
<dbReference type="Pfam" id="PF01751">
    <property type="entry name" value="Toprim"/>
    <property type="match status" value="1"/>
</dbReference>
<feature type="domain" description="Toprim" evidence="12">
    <location>
        <begin position="429"/>
        <end position="543"/>
    </location>
</feature>
<dbReference type="InterPro" id="IPR003594">
    <property type="entry name" value="HATPase_dom"/>
</dbReference>
<dbReference type="InterPro" id="IPR014721">
    <property type="entry name" value="Ribsml_uS5_D2-typ_fold_subgr"/>
</dbReference>
<keyword evidence="5 11" id="KW-0067">ATP-binding</keyword>
<dbReference type="InterPro" id="IPR036890">
    <property type="entry name" value="HATPase_C_sf"/>
</dbReference>
<dbReference type="SMART" id="SM00433">
    <property type="entry name" value="TOP2c"/>
    <property type="match status" value="1"/>
</dbReference>
<dbReference type="GO" id="GO:0006265">
    <property type="term" value="P:DNA topological change"/>
    <property type="evidence" value="ECO:0007669"/>
    <property type="project" value="UniProtKB-UniRule"/>
</dbReference>
<dbReference type="CDD" id="cd03366">
    <property type="entry name" value="TOPRIM_TopoIIA_GyrB"/>
    <property type="match status" value="1"/>
</dbReference>
<dbReference type="InterPro" id="IPR001241">
    <property type="entry name" value="Topo_IIA"/>
</dbReference>
<dbReference type="GO" id="GO:0005524">
    <property type="term" value="F:ATP binding"/>
    <property type="evidence" value="ECO:0007669"/>
    <property type="project" value="UniProtKB-UniRule"/>
</dbReference>
<evidence type="ECO:0000256" key="8">
    <source>
        <dbReference type="ARBA" id="ARBA00023125"/>
    </source>
</evidence>
<dbReference type="Pfam" id="PF00204">
    <property type="entry name" value="DNA_gyraseB"/>
    <property type="match status" value="1"/>
</dbReference>
<dbReference type="STRING" id="1121420.SAMN02746098_00086"/>
<proteinExistence type="inferred from homology"/>
<comment type="function">
    <text evidence="11">A type II topoisomerase that negatively supercoils closed circular double-stranded (ds) DNA in an ATP-dependent manner to modulate DNA topology and maintain chromosomes in an underwound state. Negative supercoiling favors strand separation, and DNA replication, transcription, recombination and repair, all of which involve strand separation. Also able to catalyze the interconversion of other topological isomers of dsDNA rings, including catenanes and knotted rings. Type II topoisomerases break and join 2 DNA strands simultaneously in an ATP-dependent manner.</text>
</comment>
<feature type="binding site" evidence="11">
    <location>
        <position position="510"/>
    </location>
    <ligand>
        <name>Mg(2+)</name>
        <dbReference type="ChEBI" id="CHEBI:18420"/>
        <label>2</label>
    </ligand>
</feature>
<dbReference type="PANTHER" id="PTHR45866">
    <property type="entry name" value="DNA GYRASE/TOPOISOMERASE SUBUNIT B"/>
    <property type="match status" value="1"/>
</dbReference>
<dbReference type="GO" id="GO:0003677">
    <property type="term" value="F:DNA binding"/>
    <property type="evidence" value="ECO:0007669"/>
    <property type="project" value="UniProtKB-KW"/>
</dbReference>
<comment type="cofactor">
    <cofactor evidence="11">
        <name>Mg(2+)</name>
        <dbReference type="ChEBI" id="CHEBI:18420"/>
    </cofactor>
    <cofactor evidence="11">
        <name>Mn(2+)</name>
        <dbReference type="ChEBI" id="CHEBI:29035"/>
    </cofactor>
    <cofactor evidence="11">
        <name>Ca(2+)</name>
        <dbReference type="ChEBI" id="CHEBI:29108"/>
    </cofactor>
    <text evidence="11">Binds two Mg(2+) per subunit. The magnesium ions form salt bridges with both the protein and the DNA. Can also accept other divalent metal cations, such as Mn(2+) or Ca(2+).</text>
</comment>
<evidence type="ECO:0000256" key="6">
    <source>
        <dbReference type="ARBA" id="ARBA00022842"/>
    </source>
</evidence>
<feature type="binding site" evidence="11">
    <location>
        <position position="435"/>
    </location>
    <ligand>
        <name>Mg(2+)</name>
        <dbReference type="ChEBI" id="CHEBI:18420"/>
        <label>1</label>
        <note>catalytic</note>
    </ligand>
</feature>
<dbReference type="FunFam" id="3.30.230.10:FF:000005">
    <property type="entry name" value="DNA gyrase subunit B"/>
    <property type="match status" value="1"/>
</dbReference>
<dbReference type="NCBIfam" id="NF011501">
    <property type="entry name" value="PRK14939.1"/>
    <property type="match status" value="1"/>
</dbReference>
<feature type="site" description="Interaction with DNA" evidence="11">
    <location>
        <position position="460"/>
    </location>
</feature>
<dbReference type="GO" id="GO:0005737">
    <property type="term" value="C:cytoplasm"/>
    <property type="evidence" value="ECO:0007669"/>
    <property type="project" value="UniProtKB-SubCell"/>
</dbReference>
<protein>
    <recommendedName>
        <fullName evidence="11">DNA gyrase subunit B</fullName>
        <ecNumber evidence="11">5.6.2.2</ecNumber>
    </recommendedName>
</protein>
<feature type="site" description="Interaction with DNA" evidence="11">
    <location>
        <position position="463"/>
    </location>
</feature>
<keyword evidence="11" id="KW-0963">Cytoplasm</keyword>
<evidence type="ECO:0000313" key="13">
    <source>
        <dbReference type="EMBL" id="SHH07076.1"/>
    </source>
</evidence>
<dbReference type="InterPro" id="IPR020568">
    <property type="entry name" value="Ribosomal_Su5_D2-typ_SF"/>
</dbReference>
<dbReference type="Gene3D" id="3.30.565.10">
    <property type="entry name" value="Histidine kinase-like ATPase, C-terminal domain"/>
    <property type="match status" value="1"/>
</dbReference>
<evidence type="ECO:0000256" key="9">
    <source>
        <dbReference type="ARBA" id="ARBA00023235"/>
    </source>
</evidence>
<dbReference type="InterPro" id="IPR018522">
    <property type="entry name" value="TopoIIA_CS"/>
</dbReference>
<comment type="catalytic activity">
    <reaction evidence="1 11">
        <text>ATP-dependent breakage, passage and rejoining of double-stranded DNA.</text>
        <dbReference type="EC" id="5.6.2.2"/>
    </reaction>
</comment>
<keyword evidence="7 11" id="KW-0799">Topoisomerase</keyword>
<dbReference type="Gene3D" id="3.40.50.670">
    <property type="match status" value="1"/>
</dbReference>
<dbReference type="InterPro" id="IPR006171">
    <property type="entry name" value="TOPRIM_dom"/>
</dbReference>
<reference evidence="14" key="1">
    <citation type="submission" date="2016-11" db="EMBL/GenBank/DDBJ databases">
        <authorList>
            <person name="Varghese N."/>
            <person name="Submissions S."/>
        </authorList>
    </citation>
    <scope>NUCLEOTIDE SEQUENCE [LARGE SCALE GENOMIC DNA]</scope>
    <source>
        <strain evidence="14">DSM 15449</strain>
    </source>
</reference>
<gene>
    <name evidence="11" type="primary">gyrB</name>
    <name evidence="13" type="ORF">SAMN02746098_00086</name>
</gene>
<dbReference type="SUPFAM" id="SSF56719">
    <property type="entry name" value="Type II DNA topoisomerase"/>
    <property type="match status" value="1"/>
</dbReference>
<keyword evidence="4 11" id="KW-0547">Nucleotide-binding</keyword>
<comment type="subcellular location">
    <subcellularLocation>
        <location evidence="11">Cytoplasm</location>
    </subcellularLocation>
</comment>
<dbReference type="InterPro" id="IPR013760">
    <property type="entry name" value="Topo_IIA-like_dom_sf"/>
</dbReference>
<dbReference type="PRINTS" id="PR01159">
    <property type="entry name" value="DNAGYRASEB"/>
</dbReference>
<evidence type="ECO:0000256" key="2">
    <source>
        <dbReference type="ARBA" id="ARBA00010708"/>
    </source>
</evidence>
<dbReference type="GO" id="GO:0046872">
    <property type="term" value="F:metal ion binding"/>
    <property type="evidence" value="ECO:0007669"/>
    <property type="project" value="UniProtKB-KW"/>
</dbReference>
<evidence type="ECO:0000256" key="4">
    <source>
        <dbReference type="ARBA" id="ARBA00022741"/>
    </source>
</evidence>
<feature type="binding site" evidence="11">
    <location>
        <position position="508"/>
    </location>
    <ligand>
        <name>Mg(2+)</name>
        <dbReference type="ChEBI" id="CHEBI:18420"/>
        <label>2</label>
    </ligand>
</feature>
<feature type="binding site" evidence="11">
    <location>
        <position position="508"/>
    </location>
    <ligand>
        <name>Mg(2+)</name>
        <dbReference type="ChEBI" id="CHEBI:18420"/>
        <label>1</label>
        <note>catalytic</note>
    </ligand>
</feature>
<evidence type="ECO:0000256" key="7">
    <source>
        <dbReference type="ARBA" id="ARBA00023029"/>
    </source>
</evidence>